<dbReference type="Pfam" id="PF02558">
    <property type="entry name" value="ApbA"/>
    <property type="match status" value="1"/>
</dbReference>
<dbReference type="OrthoDB" id="9800163at2"/>
<keyword evidence="6 11" id="KW-0566">Pantothenate biosynthesis</keyword>
<dbReference type="SUPFAM" id="SSF51735">
    <property type="entry name" value="NAD(P)-binding Rossmann-fold domains"/>
    <property type="match status" value="1"/>
</dbReference>
<dbReference type="GO" id="GO:0005737">
    <property type="term" value="C:cytoplasm"/>
    <property type="evidence" value="ECO:0007669"/>
    <property type="project" value="TreeGrafter"/>
</dbReference>
<reference evidence="14 17" key="2">
    <citation type="submission" date="2022-05" db="EMBL/GenBank/DDBJ databases">
        <title>Genome Sequencing of Bee-Associated Microbes.</title>
        <authorList>
            <person name="Dunlap C."/>
        </authorList>
    </citation>
    <scope>NUCLEOTIDE SEQUENCE [LARGE SCALE GENOMIC DNA]</scope>
    <source>
        <strain evidence="14 17">NRRL B-23120</strain>
    </source>
</reference>
<dbReference type="EMBL" id="CP026520">
    <property type="protein sequence ID" value="QAV20365.1"/>
    <property type="molecule type" value="Genomic_DNA"/>
</dbReference>
<dbReference type="PANTHER" id="PTHR43765:SF2">
    <property type="entry name" value="2-DEHYDROPANTOATE 2-REDUCTASE"/>
    <property type="match status" value="1"/>
</dbReference>
<protein>
    <recommendedName>
        <fullName evidence="5 11">2-dehydropantoate 2-reductase</fullName>
        <ecNumber evidence="4 11">1.1.1.169</ecNumber>
    </recommendedName>
    <alternativeName>
        <fullName evidence="9 11">Ketopantoate reductase</fullName>
    </alternativeName>
</protein>
<dbReference type="FunFam" id="1.10.1040.10:FF:000017">
    <property type="entry name" value="2-dehydropantoate 2-reductase"/>
    <property type="match status" value="1"/>
</dbReference>
<dbReference type="GO" id="GO:0008677">
    <property type="term" value="F:2-dehydropantoate 2-reductase activity"/>
    <property type="evidence" value="ECO:0007669"/>
    <property type="project" value="UniProtKB-EC"/>
</dbReference>
<dbReference type="InterPro" id="IPR013332">
    <property type="entry name" value="KPR_N"/>
</dbReference>
<evidence type="ECO:0000313" key="15">
    <source>
        <dbReference type="EMBL" id="QAV20365.1"/>
    </source>
</evidence>
<evidence type="ECO:0000256" key="11">
    <source>
        <dbReference type="RuleBase" id="RU362068"/>
    </source>
</evidence>
<comment type="catalytic activity">
    <reaction evidence="10 11">
        <text>(R)-pantoate + NADP(+) = 2-dehydropantoate + NADPH + H(+)</text>
        <dbReference type="Rhea" id="RHEA:16233"/>
        <dbReference type="ChEBI" id="CHEBI:11561"/>
        <dbReference type="ChEBI" id="CHEBI:15378"/>
        <dbReference type="ChEBI" id="CHEBI:15980"/>
        <dbReference type="ChEBI" id="CHEBI:57783"/>
        <dbReference type="ChEBI" id="CHEBI:58349"/>
        <dbReference type="EC" id="1.1.1.169"/>
    </reaction>
</comment>
<dbReference type="InterPro" id="IPR013328">
    <property type="entry name" value="6PGD_dom2"/>
</dbReference>
<reference evidence="15 16" key="1">
    <citation type="submission" date="2018-01" db="EMBL/GenBank/DDBJ databases">
        <title>The whole genome sequencing and assembly of Paenibacillus chitinolyticus KCCM 41400 strain.</title>
        <authorList>
            <person name="Kim J.-Y."/>
            <person name="Park M.-K."/>
            <person name="Lee Y.-J."/>
            <person name="Yi H."/>
            <person name="Bahn Y.-S."/>
            <person name="Kim J.F."/>
            <person name="Lee D.-W."/>
        </authorList>
    </citation>
    <scope>NUCLEOTIDE SEQUENCE [LARGE SCALE GENOMIC DNA]</scope>
    <source>
        <strain evidence="15 16">KCCM 41400</strain>
    </source>
</reference>
<dbReference type="SUPFAM" id="SSF48179">
    <property type="entry name" value="6-phosphogluconate dehydrogenase C-terminal domain-like"/>
    <property type="match status" value="1"/>
</dbReference>
<evidence type="ECO:0000313" key="16">
    <source>
        <dbReference type="Proteomes" id="UP000288943"/>
    </source>
</evidence>
<evidence type="ECO:0000256" key="9">
    <source>
        <dbReference type="ARBA" id="ARBA00032024"/>
    </source>
</evidence>
<evidence type="ECO:0000256" key="10">
    <source>
        <dbReference type="ARBA" id="ARBA00048793"/>
    </source>
</evidence>
<dbReference type="Proteomes" id="UP001527202">
    <property type="component" value="Unassembled WGS sequence"/>
</dbReference>
<dbReference type="EMBL" id="JAMDMJ010000025">
    <property type="protein sequence ID" value="MCY9597990.1"/>
    <property type="molecule type" value="Genomic_DNA"/>
</dbReference>
<proteinExistence type="inferred from homology"/>
<accession>A0A410X170</accession>
<evidence type="ECO:0000259" key="12">
    <source>
        <dbReference type="Pfam" id="PF02558"/>
    </source>
</evidence>
<dbReference type="InterPro" id="IPR050838">
    <property type="entry name" value="Ketopantoate_reductase"/>
</dbReference>
<evidence type="ECO:0000259" key="13">
    <source>
        <dbReference type="Pfam" id="PF08546"/>
    </source>
</evidence>
<sequence length="320" mass="34981">MLVEVVGGGSLGLLFAAKLAATGCRVKLVTRSREQAEAVNEKGIRVEGWTELTAEVPALAFRDAVSGLNSADRSEARFILLAVKQTAFTKELASYLISSMENGAGLVSLQNGIGHWEKLDSEKARPFMIQAVTTEGARRLSHSEVAHTGRGWTRIGHVHAKDTEPYIEKAPQINLKTVQDCLKQAGFDVFVSKSIERHIWSKLLINAVINPLTALLRVPNGKLPETSDSLLLMRKLFEEGRDLALTQHVTVEESLWDEILEVCRKTAVNRSSMLQDIAAGRTTEIEAITGGLLGKAERAGMSMPTHETVYRLIKAAEQSG</sequence>
<evidence type="ECO:0000256" key="6">
    <source>
        <dbReference type="ARBA" id="ARBA00022655"/>
    </source>
</evidence>
<comment type="pathway">
    <text evidence="2 11">Cofactor biosynthesis; (R)-pantothenate biosynthesis; (R)-pantoate from 3-methyl-2-oxobutanoate: step 2/2.</text>
</comment>
<dbReference type="RefSeq" id="WP_042232425.1">
    <property type="nucleotide sequence ID" value="NZ_CP026520.1"/>
</dbReference>
<dbReference type="PANTHER" id="PTHR43765">
    <property type="entry name" value="2-DEHYDROPANTOATE 2-REDUCTASE-RELATED"/>
    <property type="match status" value="1"/>
</dbReference>
<evidence type="ECO:0000256" key="1">
    <source>
        <dbReference type="ARBA" id="ARBA00002919"/>
    </source>
</evidence>
<evidence type="ECO:0000256" key="7">
    <source>
        <dbReference type="ARBA" id="ARBA00022857"/>
    </source>
</evidence>
<feature type="domain" description="Ketopantoate reductase N-terminal" evidence="12">
    <location>
        <begin position="5"/>
        <end position="158"/>
    </location>
</feature>
<evidence type="ECO:0000256" key="3">
    <source>
        <dbReference type="ARBA" id="ARBA00007870"/>
    </source>
</evidence>
<dbReference type="GO" id="GO:0015940">
    <property type="term" value="P:pantothenate biosynthetic process"/>
    <property type="evidence" value="ECO:0007669"/>
    <property type="project" value="UniProtKB-UniPathway"/>
</dbReference>
<dbReference type="Gene3D" id="3.40.50.720">
    <property type="entry name" value="NAD(P)-binding Rossmann-like Domain"/>
    <property type="match status" value="1"/>
</dbReference>
<keyword evidence="7 11" id="KW-0521">NADP</keyword>
<dbReference type="GeneID" id="95377647"/>
<dbReference type="Pfam" id="PF08546">
    <property type="entry name" value="ApbA_C"/>
    <property type="match status" value="1"/>
</dbReference>
<evidence type="ECO:0000313" key="14">
    <source>
        <dbReference type="EMBL" id="MCY9597990.1"/>
    </source>
</evidence>
<dbReference type="EC" id="1.1.1.169" evidence="4 11"/>
<dbReference type="NCBIfam" id="TIGR00745">
    <property type="entry name" value="apbA_panE"/>
    <property type="match status" value="1"/>
</dbReference>
<comment type="function">
    <text evidence="1 11">Catalyzes the NADPH-dependent reduction of ketopantoate into pantoic acid.</text>
</comment>
<evidence type="ECO:0000256" key="4">
    <source>
        <dbReference type="ARBA" id="ARBA00013014"/>
    </source>
</evidence>
<evidence type="ECO:0000313" key="17">
    <source>
        <dbReference type="Proteomes" id="UP001527202"/>
    </source>
</evidence>
<keyword evidence="8 11" id="KW-0560">Oxidoreductase</keyword>
<comment type="similarity">
    <text evidence="3 11">Belongs to the ketopantoate reductase family.</text>
</comment>
<dbReference type="Proteomes" id="UP000288943">
    <property type="component" value="Chromosome"/>
</dbReference>
<dbReference type="InterPro" id="IPR008927">
    <property type="entry name" value="6-PGluconate_DH-like_C_sf"/>
</dbReference>
<dbReference type="AlphaFoldDB" id="A0A410X170"/>
<dbReference type="KEGG" id="pchi:PC41400_22910"/>
<organism evidence="15 16">
    <name type="scientific">Paenibacillus chitinolyticus</name>
    <dbReference type="NCBI Taxonomy" id="79263"/>
    <lineage>
        <taxon>Bacteria</taxon>
        <taxon>Bacillati</taxon>
        <taxon>Bacillota</taxon>
        <taxon>Bacilli</taxon>
        <taxon>Bacillales</taxon>
        <taxon>Paenibacillaceae</taxon>
        <taxon>Paenibacillus</taxon>
    </lineage>
</organism>
<evidence type="ECO:0000256" key="2">
    <source>
        <dbReference type="ARBA" id="ARBA00004994"/>
    </source>
</evidence>
<keyword evidence="17" id="KW-1185">Reference proteome</keyword>
<dbReference type="InterPro" id="IPR003710">
    <property type="entry name" value="ApbA"/>
</dbReference>
<dbReference type="InterPro" id="IPR036291">
    <property type="entry name" value="NAD(P)-bd_dom_sf"/>
</dbReference>
<gene>
    <name evidence="14" type="ORF">M5X16_19675</name>
    <name evidence="15" type="ORF">PC41400_22910</name>
</gene>
<dbReference type="UniPathway" id="UPA00028">
    <property type="reaction ID" value="UER00004"/>
</dbReference>
<dbReference type="Gene3D" id="1.10.1040.10">
    <property type="entry name" value="N-(1-d-carboxylethyl)-l-norvaline Dehydrogenase, domain 2"/>
    <property type="match status" value="1"/>
</dbReference>
<dbReference type="GO" id="GO:0050661">
    <property type="term" value="F:NADP binding"/>
    <property type="evidence" value="ECO:0007669"/>
    <property type="project" value="TreeGrafter"/>
</dbReference>
<dbReference type="InterPro" id="IPR013752">
    <property type="entry name" value="KPA_reductase"/>
</dbReference>
<evidence type="ECO:0000256" key="8">
    <source>
        <dbReference type="ARBA" id="ARBA00023002"/>
    </source>
</evidence>
<evidence type="ECO:0000256" key="5">
    <source>
        <dbReference type="ARBA" id="ARBA00019465"/>
    </source>
</evidence>
<feature type="domain" description="Ketopantoate reductase C-terminal" evidence="13">
    <location>
        <begin position="195"/>
        <end position="317"/>
    </location>
</feature>
<name>A0A410X170_9BACL</name>